<keyword evidence="2" id="KW-0472">Membrane</keyword>
<accession>A0A645EFT4</accession>
<proteinExistence type="predicted"/>
<feature type="transmembrane region" description="Helical" evidence="2">
    <location>
        <begin position="183"/>
        <end position="201"/>
    </location>
</feature>
<feature type="transmembrane region" description="Helical" evidence="2">
    <location>
        <begin position="144"/>
        <end position="171"/>
    </location>
</feature>
<sequence length="284" mass="30945">MNIGLDLLFVVAFKMGVMGVAVATVISQLISGLLCLWKIKRDFFILHLEKEDMAFDKTLCGQLLYSGLPMALQFSITAIGSIMLQAAVNSLGSDVIAAVTIGGKTQLMIVLPSETIGITMATYCGQNLGARKLDRIKKGVNQSVFLALGYCVIGFCIAYFAGEYISLLFINKSEVLVLSLVKQFLRTNAFFYPVLGILFIFRNSIQGLGFSVPAMTAGVFELVARGVMGYFIVPKFGYGAVCIANPMAWFAADILLIPVYFWVVKKLNKRFAQPECAADSCLTS</sequence>
<dbReference type="AlphaFoldDB" id="A0A645EFT4"/>
<comment type="caution">
    <text evidence="3">The sequence shown here is derived from an EMBL/GenBank/DDBJ whole genome shotgun (WGS) entry which is preliminary data.</text>
</comment>
<dbReference type="GO" id="GO:0015297">
    <property type="term" value="F:antiporter activity"/>
    <property type="evidence" value="ECO:0007669"/>
    <property type="project" value="InterPro"/>
</dbReference>
<evidence type="ECO:0008006" key="4">
    <source>
        <dbReference type="Google" id="ProtNLM"/>
    </source>
</evidence>
<dbReference type="GO" id="GO:0005886">
    <property type="term" value="C:plasma membrane"/>
    <property type="evidence" value="ECO:0007669"/>
    <property type="project" value="TreeGrafter"/>
</dbReference>
<dbReference type="InterPro" id="IPR002528">
    <property type="entry name" value="MATE_fam"/>
</dbReference>
<organism evidence="3">
    <name type="scientific">bioreactor metagenome</name>
    <dbReference type="NCBI Taxonomy" id="1076179"/>
    <lineage>
        <taxon>unclassified sequences</taxon>
        <taxon>metagenomes</taxon>
        <taxon>ecological metagenomes</taxon>
    </lineage>
</organism>
<name>A0A645EFT4_9ZZZZ</name>
<evidence type="ECO:0000256" key="1">
    <source>
        <dbReference type="ARBA" id="ARBA00022448"/>
    </source>
</evidence>
<gene>
    <name evidence="3" type="ORF">SDC9_147394</name>
</gene>
<dbReference type="InterPro" id="IPR050222">
    <property type="entry name" value="MATE_MdtK"/>
</dbReference>
<reference evidence="3" key="1">
    <citation type="submission" date="2019-08" db="EMBL/GenBank/DDBJ databases">
        <authorList>
            <person name="Kucharzyk K."/>
            <person name="Murdoch R.W."/>
            <person name="Higgins S."/>
            <person name="Loffler F."/>
        </authorList>
    </citation>
    <scope>NUCLEOTIDE SEQUENCE</scope>
</reference>
<dbReference type="PANTHER" id="PTHR43298:SF2">
    <property type="entry name" value="FMN_FAD EXPORTER YEEO-RELATED"/>
    <property type="match status" value="1"/>
</dbReference>
<dbReference type="PANTHER" id="PTHR43298">
    <property type="entry name" value="MULTIDRUG RESISTANCE PROTEIN NORM-RELATED"/>
    <property type="match status" value="1"/>
</dbReference>
<dbReference type="EMBL" id="VSSQ01046239">
    <property type="protein sequence ID" value="MPN00200.1"/>
    <property type="molecule type" value="Genomic_DNA"/>
</dbReference>
<evidence type="ECO:0000313" key="3">
    <source>
        <dbReference type="EMBL" id="MPN00200.1"/>
    </source>
</evidence>
<feature type="transmembrane region" description="Helical" evidence="2">
    <location>
        <begin position="208"/>
        <end position="232"/>
    </location>
</feature>
<feature type="transmembrane region" description="Helical" evidence="2">
    <location>
        <begin position="238"/>
        <end position="263"/>
    </location>
</feature>
<keyword evidence="2" id="KW-0812">Transmembrane</keyword>
<keyword evidence="1" id="KW-0813">Transport</keyword>
<evidence type="ECO:0000256" key="2">
    <source>
        <dbReference type="SAM" id="Phobius"/>
    </source>
</evidence>
<dbReference type="GO" id="GO:0042910">
    <property type="term" value="F:xenobiotic transmembrane transporter activity"/>
    <property type="evidence" value="ECO:0007669"/>
    <property type="project" value="InterPro"/>
</dbReference>
<protein>
    <recommendedName>
        <fullName evidence="4">Multidrug export protein MepA</fullName>
    </recommendedName>
</protein>
<keyword evidence="2" id="KW-1133">Transmembrane helix</keyword>
<dbReference type="Pfam" id="PF01554">
    <property type="entry name" value="MatE"/>
    <property type="match status" value="1"/>
</dbReference>
<feature type="transmembrane region" description="Helical" evidence="2">
    <location>
        <begin position="12"/>
        <end position="37"/>
    </location>
</feature>